<keyword evidence="2" id="KW-1185">Reference proteome</keyword>
<evidence type="ECO:0000313" key="2">
    <source>
        <dbReference type="Proteomes" id="UP000827724"/>
    </source>
</evidence>
<evidence type="ECO:0000313" key="1">
    <source>
        <dbReference type="EMBL" id="KAH6609372.1"/>
    </source>
</evidence>
<dbReference type="AlphaFoldDB" id="A0A9P8QVI6"/>
<dbReference type="Proteomes" id="UP000827724">
    <property type="component" value="Unassembled WGS sequence"/>
</dbReference>
<name>A0A9P8QVI6_9HYPO</name>
<dbReference type="GO" id="GO:0003676">
    <property type="term" value="F:nucleic acid binding"/>
    <property type="evidence" value="ECO:0007669"/>
    <property type="project" value="InterPro"/>
</dbReference>
<proteinExistence type="predicted"/>
<accession>A0A9P8QVI6</accession>
<dbReference type="InterPro" id="IPR012337">
    <property type="entry name" value="RNaseH-like_sf"/>
</dbReference>
<dbReference type="InterPro" id="IPR036397">
    <property type="entry name" value="RNaseH_sf"/>
</dbReference>
<comment type="caution">
    <text evidence="1">The sequence shown here is derived from an EMBL/GenBank/DDBJ whole genome shotgun (WGS) entry which is preliminary data.</text>
</comment>
<dbReference type="OrthoDB" id="4900701at2759"/>
<sequence>MCPEKIVLPDYHSYRWLGGEEGGGEDGEAAVIPEVNRSFYIQGSENTLEMLEDGEAAVIPQSDDISFYSQEREMTQEMSEENKPLSEIAAALTNTSSLIPEARLVIRSRYVNSQGLNKGSDFVQPPQTSGVGYIVIALRVDVAILYVLAFGEYQDKLDLEDEVERLIFKMLHPESAARVKAAAIETKVSWVPGHKNILGNEKADRLAKEGSELPEYRQNYSSITTIPPTYKRFGLFAENHPPELKLPRPTLHRLLAERSGHGDF</sequence>
<reference evidence="1" key="1">
    <citation type="submission" date="2021-08" db="EMBL/GenBank/DDBJ databases">
        <title>Chromosome-Level Trichoderma cornu-damae using Hi-C Data.</title>
        <authorList>
            <person name="Kim C.S."/>
        </authorList>
    </citation>
    <scope>NUCLEOTIDE SEQUENCE</scope>
    <source>
        <strain evidence="1">KA19-0412C</strain>
    </source>
</reference>
<evidence type="ECO:0008006" key="3">
    <source>
        <dbReference type="Google" id="ProtNLM"/>
    </source>
</evidence>
<gene>
    <name evidence="1" type="ORF">Trco_002718</name>
</gene>
<protein>
    <recommendedName>
        <fullName evidence="3">RNase H type-1 domain-containing protein</fullName>
    </recommendedName>
</protein>
<dbReference type="SUPFAM" id="SSF53098">
    <property type="entry name" value="Ribonuclease H-like"/>
    <property type="match status" value="1"/>
</dbReference>
<dbReference type="EMBL" id="JAIWOZ010000002">
    <property type="protein sequence ID" value="KAH6609372.1"/>
    <property type="molecule type" value="Genomic_DNA"/>
</dbReference>
<organism evidence="1 2">
    <name type="scientific">Trichoderma cornu-damae</name>
    <dbReference type="NCBI Taxonomy" id="654480"/>
    <lineage>
        <taxon>Eukaryota</taxon>
        <taxon>Fungi</taxon>
        <taxon>Dikarya</taxon>
        <taxon>Ascomycota</taxon>
        <taxon>Pezizomycotina</taxon>
        <taxon>Sordariomycetes</taxon>
        <taxon>Hypocreomycetidae</taxon>
        <taxon>Hypocreales</taxon>
        <taxon>Hypocreaceae</taxon>
        <taxon>Trichoderma</taxon>
    </lineage>
</organism>
<dbReference type="Gene3D" id="3.30.420.10">
    <property type="entry name" value="Ribonuclease H-like superfamily/Ribonuclease H"/>
    <property type="match status" value="1"/>
</dbReference>